<dbReference type="EMBL" id="CH933809">
    <property type="protein sequence ID" value="EDW19568.1"/>
    <property type="molecule type" value="Genomic_DNA"/>
</dbReference>
<evidence type="ECO:0000313" key="1">
    <source>
        <dbReference type="EMBL" id="EDW19568.1"/>
    </source>
</evidence>
<accession>B4KW17</accession>
<dbReference type="eggNOG" id="ENOG502TBD2">
    <property type="taxonomic scope" value="Eukaryota"/>
</dbReference>
<dbReference type="PANTHER" id="PTHR20898:SF1">
    <property type="entry name" value="MD-2-RELATED LIPID-RECOGNITION DOMAIN-CONTAINING PROTEIN"/>
    <property type="match status" value="1"/>
</dbReference>
<dbReference type="InParanoid" id="B4KW17"/>
<proteinExistence type="predicted"/>
<dbReference type="PhylomeDB" id="B4KW17"/>
<sequence length="150" mass="17517">MNGIPVIESVEINCDHDYVEYFKKVPNQDELYTFRVAKKAASFSMNIELRSVKSQRVLYELKRVDGCQFLENQFYKKMFVESYNTLVVNNSFFKCPIAPKVYYLKNLTNALISPTFHPTGHYQAFVQIKMAESPSPFIMEILCKYKVRAT</sequence>
<dbReference type="InterPro" id="IPR010512">
    <property type="entry name" value="DUF1091"/>
</dbReference>
<evidence type="ECO:0008006" key="3">
    <source>
        <dbReference type="Google" id="ProtNLM"/>
    </source>
</evidence>
<organism evidence="1 2">
    <name type="scientific">Drosophila mojavensis</name>
    <name type="common">Fruit fly</name>
    <dbReference type="NCBI Taxonomy" id="7230"/>
    <lineage>
        <taxon>Eukaryota</taxon>
        <taxon>Metazoa</taxon>
        <taxon>Ecdysozoa</taxon>
        <taxon>Arthropoda</taxon>
        <taxon>Hexapoda</taxon>
        <taxon>Insecta</taxon>
        <taxon>Pterygota</taxon>
        <taxon>Neoptera</taxon>
        <taxon>Endopterygota</taxon>
        <taxon>Diptera</taxon>
        <taxon>Brachycera</taxon>
        <taxon>Muscomorpha</taxon>
        <taxon>Ephydroidea</taxon>
        <taxon>Drosophilidae</taxon>
        <taxon>Drosophila</taxon>
    </lineage>
</organism>
<keyword evidence="2" id="KW-1185">Reference proteome</keyword>
<dbReference type="AlphaFoldDB" id="B4KW17"/>
<protein>
    <recommendedName>
        <fullName evidence="3">MD-2-related lipid-recognition domain-containing protein</fullName>
    </recommendedName>
</protein>
<dbReference type="HOGENOM" id="CLU_119219_0_0_1"/>
<dbReference type="KEGG" id="dmo:Dmoj_GI13858"/>
<evidence type="ECO:0000313" key="2">
    <source>
        <dbReference type="Proteomes" id="UP000009192"/>
    </source>
</evidence>
<dbReference type="Proteomes" id="UP000009192">
    <property type="component" value="Unassembled WGS sequence"/>
</dbReference>
<gene>
    <name evidence="1" type="primary">Dmoj\GI13858</name>
    <name evidence="1" type="ORF">Dmoj_GI13858</name>
</gene>
<dbReference type="PANTHER" id="PTHR20898">
    <property type="entry name" value="DAEDALUS ON 3-RELATED-RELATED"/>
    <property type="match status" value="1"/>
</dbReference>
<dbReference type="OrthoDB" id="8066187at2759"/>
<dbReference type="Pfam" id="PF06477">
    <property type="entry name" value="DUF1091"/>
    <property type="match status" value="1"/>
</dbReference>
<reference evidence="1 2" key="1">
    <citation type="journal article" date="2007" name="Nature">
        <title>Evolution of genes and genomes on the Drosophila phylogeny.</title>
        <authorList>
            <consortium name="Drosophila 12 Genomes Consortium"/>
            <person name="Clark A.G."/>
            <person name="Eisen M.B."/>
            <person name="Smith D.R."/>
            <person name="Bergman C.M."/>
            <person name="Oliver B."/>
            <person name="Markow T.A."/>
            <person name="Kaufman T.C."/>
            <person name="Kellis M."/>
            <person name="Gelbart W."/>
            <person name="Iyer V.N."/>
            <person name="Pollard D.A."/>
            <person name="Sackton T.B."/>
            <person name="Larracuente A.M."/>
            <person name="Singh N.D."/>
            <person name="Abad J.P."/>
            <person name="Abt D.N."/>
            <person name="Adryan B."/>
            <person name="Aguade M."/>
            <person name="Akashi H."/>
            <person name="Anderson W.W."/>
            <person name="Aquadro C.F."/>
            <person name="Ardell D.H."/>
            <person name="Arguello R."/>
            <person name="Artieri C.G."/>
            <person name="Barbash D.A."/>
            <person name="Barker D."/>
            <person name="Barsanti P."/>
            <person name="Batterham P."/>
            <person name="Batzoglou S."/>
            <person name="Begun D."/>
            <person name="Bhutkar A."/>
            <person name="Blanco E."/>
            <person name="Bosak S.A."/>
            <person name="Bradley R.K."/>
            <person name="Brand A.D."/>
            <person name="Brent M.R."/>
            <person name="Brooks A.N."/>
            <person name="Brown R.H."/>
            <person name="Butlin R.K."/>
            <person name="Caggese C."/>
            <person name="Calvi B.R."/>
            <person name="Bernardo de Carvalho A."/>
            <person name="Caspi A."/>
            <person name="Castrezana S."/>
            <person name="Celniker S.E."/>
            <person name="Chang J.L."/>
            <person name="Chapple C."/>
            <person name="Chatterji S."/>
            <person name="Chinwalla A."/>
            <person name="Civetta A."/>
            <person name="Clifton S.W."/>
            <person name="Comeron J.M."/>
            <person name="Costello J.C."/>
            <person name="Coyne J.A."/>
            <person name="Daub J."/>
            <person name="David R.G."/>
            <person name="Delcher A.L."/>
            <person name="Delehaunty K."/>
            <person name="Do C.B."/>
            <person name="Ebling H."/>
            <person name="Edwards K."/>
            <person name="Eickbush T."/>
            <person name="Evans J.D."/>
            <person name="Filipski A."/>
            <person name="Findeiss S."/>
            <person name="Freyhult E."/>
            <person name="Fulton L."/>
            <person name="Fulton R."/>
            <person name="Garcia A.C."/>
            <person name="Gardiner A."/>
            <person name="Garfield D.A."/>
            <person name="Garvin B.E."/>
            <person name="Gibson G."/>
            <person name="Gilbert D."/>
            <person name="Gnerre S."/>
            <person name="Godfrey J."/>
            <person name="Good R."/>
            <person name="Gotea V."/>
            <person name="Gravely B."/>
            <person name="Greenberg A.J."/>
            <person name="Griffiths-Jones S."/>
            <person name="Gross S."/>
            <person name="Guigo R."/>
            <person name="Gustafson E.A."/>
            <person name="Haerty W."/>
            <person name="Hahn M.W."/>
            <person name="Halligan D.L."/>
            <person name="Halpern A.L."/>
            <person name="Halter G.M."/>
            <person name="Han M.V."/>
            <person name="Heger A."/>
            <person name="Hillier L."/>
            <person name="Hinrichs A.S."/>
            <person name="Holmes I."/>
            <person name="Hoskins R.A."/>
            <person name="Hubisz M.J."/>
            <person name="Hultmark D."/>
            <person name="Huntley M.A."/>
            <person name="Jaffe D.B."/>
            <person name="Jagadeeshan S."/>
            <person name="Jeck W.R."/>
            <person name="Johnson J."/>
            <person name="Jones C.D."/>
            <person name="Jordan W.C."/>
            <person name="Karpen G.H."/>
            <person name="Kataoka E."/>
            <person name="Keightley P.D."/>
            <person name="Kheradpour P."/>
            <person name="Kirkness E.F."/>
            <person name="Koerich L.B."/>
            <person name="Kristiansen K."/>
            <person name="Kudrna D."/>
            <person name="Kulathinal R.J."/>
            <person name="Kumar S."/>
            <person name="Kwok R."/>
            <person name="Lander E."/>
            <person name="Langley C.H."/>
            <person name="Lapoint R."/>
            <person name="Lazzaro B.P."/>
            <person name="Lee S.J."/>
            <person name="Levesque L."/>
            <person name="Li R."/>
            <person name="Lin C.F."/>
            <person name="Lin M.F."/>
            <person name="Lindblad-Toh K."/>
            <person name="Llopart A."/>
            <person name="Long M."/>
            <person name="Low L."/>
            <person name="Lozovsky E."/>
            <person name="Lu J."/>
            <person name="Luo M."/>
            <person name="Machado C.A."/>
            <person name="Makalowski W."/>
            <person name="Marzo M."/>
            <person name="Matsuda M."/>
            <person name="Matzkin L."/>
            <person name="McAllister B."/>
            <person name="McBride C.S."/>
            <person name="McKernan B."/>
            <person name="McKernan K."/>
            <person name="Mendez-Lago M."/>
            <person name="Minx P."/>
            <person name="Mollenhauer M.U."/>
            <person name="Montooth K."/>
            <person name="Mount S.M."/>
            <person name="Mu X."/>
            <person name="Myers E."/>
            <person name="Negre B."/>
            <person name="Newfeld S."/>
            <person name="Nielsen R."/>
            <person name="Noor M.A."/>
            <person name="O'Grady P."/>
            <person name="Pachter L."/>
            <person name="Papaceit M."/>
            <person name="Parisi M.J."/>
            <person name="Parisi M."/>
            <person name="Parts L."/>
            <person name="Pedersen J.S."/>
            <person name="Pesole G."/>
            <person name="Phillippy A.M."/>
            <person name="Ponting C.P."/>
            <person name="Pop M."/>
            <person name="Porcelli D."/>
            <person name="Powell J.R."/>
            <person name="Prohaska S."/>
            <person name="Pruitt K."/>
            <person name="Puig M."/>
            <person name="Quesneville H."/>
            <person name="Ram K.R."/>
            <person name="Rand D."/>
            <person name="Rasmussen M.D."/>
            <person name="Reed L.K."/>
            <person name="Reenan R."/>
            <person name="Reily A."/>
            <person name="Remington K.A."/>
            <person name="Rieger T.T."/>
            <person name="Ritchie M.G."/>
            <person name="Robin C."/>
            <person name="Rogers Y.H."/>
            <person name="Rohde C."/>
            <person name="Rozas J."/>
            <person name="Rubenfield M.J."/>
            <person name="Ruiz A."/>
            <person name="Russo S."/>
            <person name="Salzberg S.L."/>
            <person name="Sanchez-Gracia A."/>
            <person name="Saranga D.J."/>
            <person name="Sato H."/>
            <person name="Schaeffer S.W."/>
            <person name="Schatz M.C."/>
            <person name="Schlenke T."/>
            <person name="Schwartz R."/>
            <person name="Segarra C."/>
            <person name="Singh R.S."/>
            <person name="Sirot L."/>
            <person name="Sirota M."/>
            <person name="Sisneros N.B."/>
            <person name="Smith C.D."/>
            <person name="Smith T.F."/>
            <person name="Spieth J."/>
            <person name="Stage D.E."/>
            <person name="Stark A."/>
            <person name="Stephan W."/>
            <person name="Strausberg R.L."/>
            <person name="Strempel S."/>
            <person name="Sturgill D."/>
            <person name="Sutton G."/>
            <person name="Sutton G.G."/>
            <person name="Tao W."/>
            <person name="Teichmann S."/>
            <person name="Tobari Y.N."/>
            <person name="Tomimura Y."/>
            <person name="Tsolas J.M."/>
            <person name="Valente V.L."/>
            <person name="Venter E."/>
            <person name="Venter J.C."/>
            <person name="Vicario S."/>
            <person name="Vieira F.G."/>
            <person name="Vilella A.J."/>
            <person name="Villasante A."/>
            <person name="Walenz B."/>
            <person name="Wang J."/>
            <person name="Wasserman M."/>
            <person name="Watts T."/>
            <person name="Wilson D."/>
            <person name="Wilson R.K."/>
            <person name="Wing R.A."/>
            <person name="Wolfner M.F."/>
            <person name="Wong A."/>
            <person name="Wong G.K."/>
            <person name="Wu C.I."/>
            <person name="Wu G."/>
            <person name="Yamamoto D."/>
            <person name="Yang H.P."/>
            <person name="Yang S.P."/>
            <person name="Yorke J.A."/>
            <person name="Yoshida K."/>
            <person name="Zdobnov E."/>
            <person name="Zhang P."/>
            <person name="Zhang Y."/>
            <person name="Zimin A.V."/>
            <person name="Baldwin J."/>
            <person name="Abdouelleil A."/>
            <person name="Abdulkadir J."/>
            <person name="Abebe A."/>
            <person name="Abera B."/>
            <person name="Abreu J."/>
            <person name="Acer S.C."/>
            <person name="Aftuck L."/>
            <person name="Alexander A."/>
            <person name="An P."/>
            <person name="Anderson E."/>
            <person name="Anderson S."/>
            <person name="Arachi H."/>
            <person name="Azer M."/>
            <person name="Bachantsang P."/>
            <person name="Barry A."/>
            <person name="Bayul T."/>
            <person name="Berlin A."/>
            <person name="Bessette D."/>
            <person name="Bloom T."/>
            <person name="Blye J."/>
            <person name="Boguslavskiy L."/>
            <person name="Bonnet C."/>
            <person name="Boukhgalter B."/>
            <person name="Bourzgui I."/>
            <person name="Brown A."/>
            <person name="Cahill P."/>
            <person name="Channer S."/>
            <person name="Cheshatsang Y."/>
            <person name="Chuda L."/>
            <person name="Citroen M."/>
            <person name="Collymore A."/>
            <person name="Cooke P."/>
            <person name="Costello M."/>
            <person name="D'Aco K."/>
            <person name="Daza R."/>
            <person name="De Haan G."/>
            <person name="DeGray S."/>
            <person name="DeMaso C."/>
            <person name="Dhargay N."/>
            <person name="Dooley K."/>
            <person name="Dooley E."/>
            <person name="Doricent M."/>
            <person name="Dorje P."/>
            <person name="Dorjee K."/>
            <person name="Dupes A."/>
            <person name="Elong R."/>
            <person name="Falk J."/>
            <person name="Farina A."/>
            <person name="Faro S."/>
            <person name="Ferguson D."/>
            <person name="Fisher S."/>
            <person name="Foley C.D."/>
            <person name="Franke A."/>
            <person name="Friedrich D."/>
            <person name="Gadbois L."/>
            <person name="Gearin G."/>
            <person name="Gearin C.R."/>
            <person name="Giannoukos G."/>
            <person name="Goode T."/>
            <person name="Graham J."/>
            <person name="Grandbois E."/>
            <person name="Grewal S."/>
            <person name="Gyaltsen K."/>
            <person name="Hafez N."/>
            <person name="Hagos B."/>
            <person name="Hall J."/>
            <person name="Henson C."/>
            <person name="Hollinger A."/>
            <person name="Honan T."/>
            <person name="Huard M.D."/>
            <person name="Hughes L."/>
            <person name="Hurhula B."/>
            <person name="Husby M.E."/>
            <person name="Kamat A."/>
            <person name="Kanga B."/>
            <person name="Kashin S."/>
            <person name="Khazanovich D."/>
            <person name="Kisner P."/>
            <person name="Lance K."/>
            <person name="Lara M."/>
            <person name="Lee W."/>
            <person name="Lennon N."/>
            <person name="Letendre F."/>
            <person name="LeVine R."/>
            <person name="Lipovsky A."/>
            <person name="Liu X."/>
            <person name="Liu J."/>
            <person name="Liu S."/>
            <person name="Lokyitsang T."/>
            <person name="Lokyitsang Y."/>
            <person name="Lubonja R."/>
            <person name="Lui A."/>
            <person name="MacDonald P."/>
            <person name="Magnisalis V."/>
            <person name="Maru K."/>
            <person name="Matthews C."/>
            <person name="McCusker W."/>
            <person name="McDonough S."/>
            <person name="Mehta T."/>
            <person name="Meldrim J."/>
            <person name="Meneus L."/>
            <person name="Mihai O."/>
            <person name="Mihalev A."/>
            <person name="Mihova T."/>
            <person name="Mittelman R."/>
            <person name="Mlenga V."/>
            <person name="Montmayeur A."/>
            <person name="Mulrain L."/>
            <person name="Navidi A."/>
            <person name="Naylor J."/>
            <person name="Negash T."/>
            <person name="Nguyen T."/>
            <person name="Nguyen N."/>
            <person name="Nicol R."/>
            <person name="Norbu C."/>
            <person name="Norbu N."/>
            <person name="Novod N."/>
            <person name="O'Neill B."/>
            <person name="Osman S."/>
            <person name="Markiewicz E."/>
            <person name="Oyono O.L."/>
            <person name="Patti C."/>
            <person name="Phunkhang P."/>
            <person name="Pierre F."/>
            <person name="Priest M."/>
            <person name="Raghuraman S."/>
            <person name="Rege F."/>
            <person name="Reyes R."/>
            <person name="Rise C."/>
            <person name="Rogov P."/>
            <person name="Ross K."/>
            <person name="Ryan E."/>
            <person name="Settipalli S."/>
            <person name="Shea T."/>
            <person name="Sherpa N."/>
            <person name="Shi L."/>
            <person name="Shih D."/>
            <person name="Sparrow T."/>
            <person name="Spaulding J."/>
            <person name="Stalker J."/>
            <person name="Stange-Thomann N."/>
            <person name="Stavropoulos S."/>
            <person name="Stone C."/>
            <person name="Strader C."/>
            <person name="Tesfaye S."/>
            <person name="Thomson T."/>
            <person name="Thoulutsang Y."/>
            <person name="Thoulutsang D."/>
            <person name="Topham K."/>
            <person name="Topping I."/>
            <person name="Tsamla T."/>
            <person name="Vassiliev H."/>
            <person name="Vo A."/>
            <person name="Wangchuk T."/>
            <person name="Wangdi T."/>
            <person name="Weiand M."/>
            <person name="Wilkinson J."/>
            <person name="Wilson A."/>
            <person name="Yadav S."/>
            <person name="Young G."/>
            <person name="Yu Q."/>
            <person name="Zembek L."/>
            <person name="Zhong D."/>
            <person name="Zimmer A."/>
            <person name="Zwirko Z."/>
            <person name="Jaffe D.B."/>
            <person name="Alvarez P."/>
            <person name="Brockman W."/>
            <person name="Butler J."/>
            <person name="Chin C."/>
            <person name="Gnerre S."/>
            <person name="Grabherr M."/>
            <person name="Kleber M."/>
            <person name="Mauceli E."/>
            <person name="MacCallum I."/>
        </authorList>
    </citation>
    <scope>NUCLEOTIDE SEQUENCE [LARGE SCALE GENOMIC DNA]</scope>
    <source>
        <strain evidence="2">Tucson 15081-1352.22</strain>
    </source>
</reference>
<name>B4KW17_DROMO</name>
<dbReference type="OMA" id="CQFLENQ"/>